<dbReference type="RefSeq" id="WP_386734722.1">
    <property type="nucleotide sequence ID" value="NZ_JBHRXI010000004.1"/>
</dbReference>
<evidence type="ECO:0008006" key="4">
    <source>
        <dbReference type="Google" id="ProtNLM"/>
    </source>
</evidence>
<evidence type="ECO:0000256" key="1">
    <source>
        <dbReference type="SAM" id="MobiDB-lite"/>
    </source>
</evidence>
<dbReference type="PRINTS" id="PR00313">
    <property type="entry name" value="CABNDNGRPT"/>
</dbReference>
<accession>A0ABV7TC15</accession>
<dbReference type="Pfam" id="PF00353">
    <property type="entry name" value="HemolysinCabind"/>
    <property type="match status" value="1"/>
</dbReference>
<feature type="compositionally biased region" description="Low complexity" evidence="1">
    <location>
        <begin position="179"/>
        <end position="206"/>
    </location>
</feature>
<comment type="caution">
    <text evidence="2">The sequence shown here is derived from an EMBL/GenBank/DDBJ whole genome shotgun (WGS) entry which is preliminary data.</text>
</comment>
<dbReference type="InterPro" id="IPR001343">
    <property type="entry name" value="Hemolysn_Ca-bd"/>
</dbReference>
<protein>
    <recommendedName>
        <fullName evidence="4">Hemolysin-type calcium-binding repeat-containing protein</fullName>
    </recommendedName>
</protein>
<dbReference type="SUPFAM" id="SSF51120">
    <property type="entry name" value="beta-Roll"/>
    <property type="match status" value="1"/>
</dbReference>
<keyword evidence="3" id="KW-1185">Reference proteome</keyword>
<gene>
    <name evidence="2" type="ORF">ACFORG_04980</name>
</gene>
<proteinExistence type="predicted"/>
<dbReference type="EMBL" id="JBHRXI010000004">
    <property type="protein sequence ID" value="MFC3613107.1"/>
    <property type="molecule type" value="Genomic_DNA"/>
</dbReference>
<organism evidence="2 3">
    <name type="scientific">Lutimaribacter marinistellae</name>
    <dbReference type="NCBI Taxonomy" id="1820329"/>
    <lineage>
        <taxon>Bacteria</taxon>
        <taxon>Pseudomonadati</taxon>
        <taxon>Pseudomonadota</taxon>
        <taxon>Alphaproteobacteria</taxon>
        <taxon>Rhodobacterales</taxon>
        <taxon>Roseobacteraceae</taxon>
        <taxon>Lutimaribacter</taxon>
    </lineage>
</organism>
<sequence length="206" mass="21649">MLSGGLGNDGFWGGSGDDVIYGDSGRNEAHGGEGADTVLLTPVGILTIHGFNPGEGDRLIVDADFRDPGDFYVQAVMDADGVRENSFATILHRFDHETAYRTVAEIHAPGGMDRLQLYFPHDAGGPSPHSPGTWRDRNGASGPVCRAPLGALIERARDARSFGSGPVASLTGRRWAMSPAARGPGCRRSGRPSRPAAAASGSDHWA</sequence>
<dbReference type="Proteomes" id="UP001595629">
    <property type="component" value="Unassembled WGS sequence"/>
</dbReference>
<feature type="region of interest" description="Disordered" evidence="1">
    <location>
        <begin position="173"/>
        <end position="206"/>
    </location>
</feature>
<evidence type="ECO:0000313" key="3">
    <source>
        <dbReference type="Proteomes" id="UP001595629"/>
    </source>
</evidence>
<reference evidence="3" key="1">
    <citation type="journal article" date="2019" name="Int. J. Syst. Evol. Microbiol.">
        <title>The Global Catalogue of Microorganisms (GCM) 10K type strain sequencing project: providing services to taxonomists for standard genome sequencing and annotation.</title>
        <authorList>
            <consortium name="The Broad Institute Genomics Platform"/>
            <consortium name="The Broad Institute Genome Sequencing Center for Infectious Disease"/>
            <person name="Wu L."/>
            <person name="Ma J."/>
        </authorList>
    </citation>
    <scope>NUCLEOTIDE SEQUENCE [LARGE SCALE GENOMIC DNA]</scope>
    <source>
        <strain evidence="3">KCTC 42911</strain>
    </source>
</reference>
<dbReference type="InterPro" id="IPR011049">
    <property type="entry name" value="Serralysin-like_metalloprot_C"/>
</dbReference>
<evidence type="ECO:0000313" key="2">
    <source>
        <dbReference type="EMBL" id="MFC3613107.1"/>
    </source>
</evidence>
<dbReference type="Gene3D" id="2.150.10.10">
    <property type="entry name" value="Serralysin-like metalloprotease, C-terminal"/>
    <property type="match status" value="1"/>
</dbReference>
<name>A0ABV7TC15_9RHOB</name>